<proteinExistence type="predicted"/>
<dbReference type="Gene3D" id="1.10.10.10">
    <property type="entry name" value="Winged helix-like DNA-binding domain superfamily/Winged helix DNA-binding domain"/>
    <property type="match status" value="1"/>
</dbReference>
<sequence length="85" mass="9289">MDPVEAVIFDLLAKVAAGKSISPEDVAKALDEKGWRRELGKVRAVAIGLARAGRLVILRHNKPADPDTFKGVWRMRLPAAEGEEN</sequence>
<reference evidence="1 2" key="1">
    <citation type="submission" date="2018-05" db="EMBL/GenBank/DDBJ databases">
        <authorList>
            <person name="Lanie J.A."/>
            <person name="Ng W.-L."/>
            <person name="Kazmierczak K.M."/>
            <person name="Andrzejewski T.M."/>
            <person name="Davidsen T.M."/>
            <person name="Wayne K.J."/>
            <person name="Tettelin H."/>
            <person name="Glass J.I."/>
            <person name="Rusch D."/>
            <person name="Podicherti R."/>
            <person name="Tsui H.-C.T."/>
            <person name="Winkler M.E."/>
        </authorList>
    </citation>
    <scope>NUCLEOTIDE SEQUENCE [LARGE SCALE GENOMIC DNA]</scope>
    <source>
        <strain evidence="1 2">BUT-10</strain>
    </source>
</reference>
<dbReference type="InterPro" id="IPR036388">
    <property type="entry name" value="WH-like_DNA-bd_sf"/>
</dbReference>
<accession>A0A328B8H0</accession>
<dbReference type="SUPFAM" id="SSF46785">
    <property type="entry name" value="Winged helix' DNA-binding domain"/>
    <property type="match status" value="1"/>
</dbReference>
<dbReference type="RefSeq" id="WP_111276962.1">
    <property type="nucleotide sequence ID" value="NZ_QFYS01000007.1"/>
</dbReference>
<evidence type="ECO:0000313" key="2">
    <source>
        <dbReference type="Proteomes" id="UP000249524"/>
    </source>
</evidence>
<organism evidence="1 2">
    <name type="scientific">Phenylobacterium kunshanense</name>
    <dbReference type="NCBI Taxonomy" id="1445034"/>
    <lineage>
        <taxon>Bacteria</taxon>
        <taxon>Pseudomonadati</taxon>
        <taxon>Pseudomonadota</taxon>
        <taxon>Alphaproteobacteria</taxon>
        <taxon>Caulobacterales</taxon>
        <taxon>Caulobacteraceae</taxon>
        <taxon>Phenylobacterium</taxon>
    </lineage>
</organism>
<name>A0A328B8H0_9CAUL</name>
<gene>
    <name evidence="1" type="ORF">DJ019_15460</name>
</gene>
<dbReference type="InterPro" id="IPR036390">
    <property type="entry name" value="WH_DNA-bd_sf"/>
</dbReference>
<dbReference type="Proteomes" id="UP000249524">
    <property type="component" value="Unassembled WGS sequence"/>
</dbReference>
<dbReference type="OrthoDB" id="7631458at2"/>
<comment type="caution">
    <text evidence="1">The sequence shown here is derived from an EMBL/GenBank/DDBJ whole genome shotgun (WGS) entry which is preliminary data.</text>
</comment>
<dbReference type="AlphaFoldDB" id="A0A328B8H0"/>
<dbReference type="EMBL" id="QFYS01000007">
    <property type="protein sequence ID" value="RAK63652.1"/>
    <property type="molecule type" value="Genomic_DNA"/>
</dbReference>
<dbReference type="InterPro" id="IPR021660">
    <property type="entry name" value="DUF3253"/>
</dbReference>
<protein>
    <submittedName>
        <fullName evidence="1">DUF3253 domain-containing protein</fullName>
    </submittedName>
</protein>
<dbReference type="Pfam" id="PF11625">
    <property type="entry name" value="DUF3253"/>
    <property type="match status" value="1"/>
</dbReference>
<keyword evidence="2" id="KW-1185">Reference proteome</keyword>
<evidence type="ECO:0000313" key="1">
    <source>
        <dbReference type="EMBL" id="RAK63652.1"/>
    </source>
</evidence>